<keyword evidence="7" id="KW-1185">Reference proteome</keyword>
<accession>A0A3Q2YKY2</accession>
<evidence type="ECO:0000313" key="7">
    <source>
        <dbReference type="Proteomes" id="UP000264820"/>
    </source>
</evidence>
<keyword evidence="4" id="KW-0812">Transmembrane</keyword>
<evidence type="ECO:0000256" key="1">
    <source>
        <dbReference type="ARBA" id="ARBA00023054"/>
    </source>
</evidence>
<dbReference type="STRING" id="109280.ENSHCOP00000018941"/>
<evidence type="ECO:0000259" key="5">
    <source>
        <dbReference type="Pfam" id="PF13863"/>
    </source>
</evidence>
<reference evidence="6" key="2">
    <citation type="submission" date="2025-09" db="UniProtKB">
        <authorList>
            <consortium name="Ensembl"/>
        </authorList>
    </citation>
    <scope>IDENTIFICATION</scope>
</reference>
<feature type="coiled-coil region" evidence="2">
    <location>
        <begin position="21"/>
        <end position="87"/>
    </location>
</feature>
<dbReference type="GO" id="GO:0005856">
    <property type="term" value="C:cytoskeleton"/>
    <property type="evidence" value="ECO:0007669"/>
    <property type="project" value="UniProtKB-ARBA"/>
</dbReference>
<evidence type="ECO:0000313" key="6">
    <source>
        <dbReference type="Ensembl" id="ENSHCOP00000018941.1"/>
    </source>
</evidence>
<keyword evidence="1 2" id="KW-0175">Coiled coil</keyword>
<evidence type="ECO:0000256" key="4">
    <source>
        <dbReference type="SAM" id="Phobius"/>
    </source>
</evidence>
<dbReference type="AlphaFoldDB" id="A0A3Q2YKY2"/>
<feature type="region of interest" description="Disordered" evidence="3">
    <location>
        <begin position="129"/>
        <end position="175"/>
    </location>
</feature>
<evidence type="ECO:0000256" key="3">
    <source>
        <dbReference type="SAM" id="MobiDB-lite"/>
    </source>
</evidence>
<dbReference type="Proteomes" id="UP000264820">
    <property type="component" value="Unplaced"/>
</dbReference>
<dbReference type="InterPro" id="IPR051147">
    <property type="entry name" value="CFAP_domain-containing"/>
</dbReference>
<evidence type="ECO:0000256" key="2">
    <source>
        <dbReference type="SAM" id="Coils"/>
    </source>
</evidence>
<proteinExistence type="predicted"/>
<dbReference type="InterPro" id="IPR025252">
    <property type="entry name" value="DUF4200"/>
</dbReference>
<organism evidence="6 7">
    <name type="scientific">Hippocampus comes</name>
    <name type="common">Tiger tail seahorse</name>
    <dbReference type="NCBI Taxonomy" id="109280"/>
    <lineage>
        <taxon>Eukaryota</taxon>
        <taxon>Metazoa</taxon>
        <taxon>Chordata</taxon>
        <taxon>Craniata</taxon>
        <taxon>Vertebrata</taxon>
        <taxon>Euteleostomi</taxon>
        <taxon>Actinopterygii</taxon>
        <taxon>Neopterygii</taxon>
        <taxon>Teleostei</taxon>
        <taxon>Neoteleostei</taxon>
        <taxon>Acanthomorphata</taxon>
        <taxon>Syngnathiaria</taxon>
        <taxon>Syngnathiformes</taxon>
        <taxon>Syngnathoidei</taxon>
        <taxon>Syngnathidae</taxon>
        <taxon>Hippocampus</taxon>
    </lineage>
</organism>
<reference evidence="6" key="1">
    <citation type="submission" date="2025-08" db="UniProtKB">
        <authorList>
            <consortium name="Ensembl"/>
        </authorList>
    </citation>
    <scope>IDENTIFICATION</scope>
</reference>
<dbReference type="PANTHER" id="PTHR21683">
    <property type="entry name" value="COILED-COIL DOMAIN-CONTAINING PROTEIN 42 LIKE-2-LIKE-RELATED"/>
    <property type="match status" value="1"/>
</dbReference>
<name>A0A3Q2YKY2_HIPCM</name>
<dbReference type="GeneTree" id="ENSGT00940000167349"/>
<feature type="coiled-coil region" evidence="2">
    <location>
        <begin position="194"/>
        <end position="244"/>
    </location>
</feature>
<feature type="compositionally biased region" description="Polar residues" evidence="3">
    <location>
        <begin position="157"/>
        <end position="166"/>
    </location>
</feature>
<dbReference type="PANTHER" id="PTHR21683:SF3">
    <property type="entry name" value="CILIA AND FLAGELLA ASSOCIATED PROTEIN 100"/>
    <property type="match status" value="1"/>
</dbReference>
<keyword evidence="4" id="KW-1133">Transmembrane helix</keyword>
<dbReference type="Ensembl" id="ENSHCOT00000009974.1">
    <property type="protein sequence ID" value="ENSHCOP00000018941.1"/>
    <property type="gene ID" value="ENSHCOG00000003925.1"/>
</dbReference>
<dbReference type="Pfam" id="PF13863">
    <property type="entry name" value="DUF4200"/>
    <property type="match status" value="1"/>
</dbReference>
<feature type="transmembrane region" description="Helical" evidence="4">
    <location>
        <begin position="358"/>
        <end position="377"/>
    </location>
</feature>
<protein>
    <recommendedName>
        <fullName evidence="5">DUF4200 domain-containing protein</fullName>
    </recommendedName>
</protein>
<feature type="domain" description="DUF4200" evidence="5">
    <location>
        <begin position="6"/>
        <end position="110"/>
    </location>
</feature>
<keyword evidence="4" id="KW-0472">Membrane</keyword>
<feature type="transmembrane region" description="Helical" evidence="4">
    <location>
        <begin position="397"/>
        <end position="417"/>
    </location>
</feature>
<dbReference type="OMA" id="HSKPPSG"/>
<sequence>PFPQISLMTKRSEICKMNKAITKEERRLKELEEVIEKDNESFAAFLRENEKKSLEAQTFFEREAKSKEEKTAEIQKLTSEISTIRSEVGNYEEILQEYKRYRELLFQLSPPEWQEAQRAKLLNNVHLDKNPEEDSTFKQSKKNTFPDESNIAGAQPRQFSAESARSSPHADNPELYFTDPKQLIELMTELTEQNLSLIKNSTRAEETLEELTNEKEKELLTRQIDDMNKQIEEEKTRASKLKKKVQLHFLDLPALSQDDMMNALGEKVSEVYRCCVGDGSSSHSTLEKLASIEKQMSLLLHCLEDIPKASLETMQKIKDSERRTRYVFCNRDLLQREKQIERMKRYLERSLSDTKKTVSHLNFAIHLFFFFFTSYTLTHIVSVELLWSHPLLHRSSLFAGSVHLGFFFFILLILRIIRYVTGLCGDQFSTPTVTADEHNNKCEPGGKKCVKDRDHPKFGNISHMMKES</sequence>